<protein>
    <submittedName>
        <fullName evidence="2">Cyclin-T1.1</fullName>
    </submittedName>
</protein>
<dbReference type="InterPro" id="IPR036915">
    <property type="entry name" value="Cyclin-like_sf"/>
</dbReference>
<dbReference type="Proteomes" id="UP001201812">
    <property type="component" value="Unassembled WGS sequence"/>
</dbReference>
<reference evidence="2" key="1">
    <citation type="submission" date="2022-01" db="EMBL/GenBank/DDBJ databases">
        <title>Genome Sequence Resource for Two Populations of Ditylenchus destructor, the Migratory Endoparasitic Phytonematode.</title>
        <authorList>
            <person name="Zhang H."/>
            <person name="Lin R."/>
            <person name="Xie B."/>
        </authorList>
    </citation>
    <scope>NUCLEOTIDE SEQUENCE</scope>
    <source>
        <strain evidence="2">BazhouSP</strain>
    </source>
</reference>
<dbReference type="AlphaFoldDB" id="A0AAD4NA46"/>
<dbReference type="InterPro" id="IPR043198">
    <property type="entry name" value="Cyclin/Ssn8"/>
</dbReference>
<dbReference type="SUPFAM" id="SSF47954">
    <property type="entry name" value="Cyclin-like"/>
    <property type="match status" value="2"/>
</dbReference>
<evidence type="ECO:0000313" key="2">
    <source>
        <dbReference type="EMBL" id="KAI1717954.1"/>
    </source>
</evidence>
<keyword evidence="1" id="KW-0195">Cyclin</keyword>
<sequence>MNPNSYMIGGGRPVLVGSVWSHQPVATNFEPVPISTNSVSTNKVAAPLNGAEMFYDAPMPKKPRFAEDKPSNTLCQQNGISTDDEVGLRRRGTHFIVKMISTLRQNVQESRRSSLGNWIGVSALLMHQFFAVHSIEQFEVRDIAAVCVFLASKTEDCPKLLEHVVNAWMSLIDTKIHAAINSTTMNGLLPRKSREYERATKYLLVLEVLILRTIGFNLNMSLPHPMIIIEMRDRQKADRCQMIQAYEYANEILLRTDWCLRYNAEQLADVCMFLAHNATDVRREPNIAKVLASVRGKNSSYSMTIPDSVLNCQLECVELEDGEVLDI</sequence>
<dbReference type="GO" id="GO:0016538">
    <property type="term" value="F:cyclin-dependent protein serine/threonine kinase regulator activity"/>
    <property type="evidence" value="ECO:0007669"/>
    <property type="project" value="InterPro"/>
</dbReference>
<organism evidence="2 3">
    <name type="scientific">Ditylenchus destructor</name>
    <dbReference type="NCBI Taxonomy" id="166010"/>
    <lineage>
        <taxon>Eukaryota</taxon>
        <taxon>Metazoa</taxon>
        <taxon>Ecdysozoa</taxon>
        <taxon>Nematoda</taxon>
        <taxon>Chromadorea</taxon>
        <taxon>Rhabditida</taxon>
        <taxon>Tylenchina</taxon>
        <taxon>Tylenchomorpha</taxon>
        <taxon>Sphaerularioidea</taxon>
        <taxon>Anguinidae</taxon>
        <taxon>Anguininae</taxon>
        <taxon>Ditylenchus</taxon>
    </lineage>
</organism>
<dbReference type="Gene3D" id="1.10.472.10">
    <property type="entry name" value="Cyclin-like"/>
    <property type="match status" value="2"/>
</dbReference>
<name>A0AAD4NA46_9BILA</name>
<proteinExistence type="predicted"/>
<dbReference type="GO" id="GO:0006357">
    <property type="term" value="P:regulation of transcription by RNA polymerase II"/>
    <property type="evidence" value="ECO:0007669"/>
    <property type="project" value="InterPro"/>
</dbReference>
<evidence type="ECO:0000313" key="3">
    <source>
        <dbReference type="Proteomes" id="UP001201812"/>
    </source>
</evidence>
<dbReference type="EMBL" id="JAKKPZ010000008">
    <property type="protein sequence ID" value="KAI1717954.1"/>
    <property type="molecule type" value="Genomic_DNA"/>
</dbReference>
<comment type="caution">
    <text evidence="2">The sequence shown here is derived from an EMBL/GenBank/DDBJ whole genome shotgun (WGS) entry which is preliminary data.</text>
</comment>
<gene>
    <name evidence="2" type="ORF">DdX_06363</name>
</gene>
<accession>A0AAD4NA46</accession>
<keyword evidence="3" id="KW-1185">Reference proteome</keyword>
<evidence type="ECO:0000256" key="1">
    <source>
        <dbReference type="ARBA" id="ARBA00023127"/>
    </source>
</evidence>
<dbReference type="PANTHER" id="PTHR10026">
    <property type="entry name" value="CYCLIN"/>
    <property type="match status" value="1"/>
</dbReference>